<comment type="caution">
    <text evidence="6">The sequence shown here is derived from an EMBL/GenBank/DDBJ whole genome shotgun (WGS) entry which is preliminary data.</text>
</comment>
<comment type="subcellular location">
    <subcellularLocation>
        <location evidence="5">Cell inner membrane</location>
        <topology evidence="5">Multi-pass membrane protein</topology>
    </subcellularLocation>
</comment>
<dbReference type="InterPro" id="IPR006008">
    <property type="entry name" value="YciB"/>
</dbReference>
<name>A0A923MWA5_9BURK</name>
<keyword evidence="1 5" id="KW-1003">Cell membrane</keyword>
<dbReference type="PANTHER" id="PTHR36917">
    <property type="entry name" value="INTRACELLULAR SEPTATION PROTEIN A-RELATED"/>
    <property type="match status" value="1"/>
</dbReference>
<comment type="function">
    <text evidence="5">Plays a role in cell envelope biogenesis, maintenance of cell envelope integrity and membrane homeostasis.</text>
</comment>
<dbReference type="GO" id="GO:0005886">
    <property type="term" value="C:plasma membrane"/>
    <property type="evidence" value="ECO:0007669"/>
    <property type="project" value="UniProtKB-SubCell"/>
</dbReference>
<dbReference type="PANTHER" id="PTHR36917:SF1">
    <property type="entry name" value="INNER MEMBRANE-SPANNING PROTEIN YCIB"/>
    <property type="match status" value="1"/>
</dbReference>
<feature type="transmembrane region" description="Helical" evidence="5">
    <location>
        <begin position="151"/>
        <end position="169"/>
    </location>
</feature>
<evidence type="ECO:0000256" key="2">
    <source>
        <dbReference type="ARBA" id="ARBA00022692"/>
    </source>
</evidence>
<evidence type="ECO:0000256" key="4">
    <source>
        <dbReference type="ARBA" id="ARBA00023136"/>
    </source>
</evidence>
<keyword evidence="7" id="KW-1185">Reference proteome</keyword>
<evidence type="ECO:0000313" key="6">
    <source>
        <dbReference type="EMBL" id="MBC5786271.1"/>
    </source>
</evidence>
<evidence type="ECO:0000313" key="7">
    <source>
        <dbReference type="Proteomes" id="UP000608513"/>
    </source>
</evidence>
<evidence type="ECO:0000256" key="3">
    <source>
        <dbReference type="ARBA" id="ARBA00022989"/>
    </source>
</evidence>
<dbReference type="HAMAP" id="MF_00189">
    <property type="entry name" value="YciB"/>
    <property type="match status" value="1"/>
</dbReference>
<dbReference type="EMBL" id="JACORT010000016">
    <property type="protein sequence ID" value="MBC5786271.1"/>
    <property type="molecule type" value="Genomic_DNA"/>
</dbReference>
<proteinExistence type="inferred from homology"/>
<dbReference type="Pfam" id="PF04279">
    <property type="entry name" value="IspA"/>
    <property type="match status" value="1"/>
</dbReference>
<accession>A0A923MWA5</accession>
<dbReference type="RefSeq" id="WP_187079017.1">
    <property type="nucleotide sequence ID" value="NZ_JACORT010000016.1"/>
</dbReference>
<reference evidence="6" key="1">
    <citation type="submission" date="2020-08" db="EMBL/GenBank/DDBJ databases">
        <title>Ramlibacter sp. USB13 16S ribosomal RNA gene genome sequencing and assembly.</title>
        <authorList>
            <person name="Kang M."/>
        </authorList>
    </citation>
    <scope>NUCLEOTIDE SEQUENCE</scope>
    <source>
        <strain evidence="6">USB13</strain>
    </source>
</reference>
<feature type="transmembrane region" description="Helical" evidence="5">
    <location>
        <begin position="118"/>
        <end position="139"/>
    </location>
</feature>
<dbReference type="NCBIfam" id="TIGR00997">
    <property type="entry name" value="ispZ"/>
    <property type="match status" value="1"/>
</dbReference>
<comment type="similarity">
    <text evidence="5">Belongs to the YciB family.</text>
</comment>
<keyword evidence="5" id="KW-0997">Cell inner membrane</keyword>
<feature type="transmembrane region" description="Helical" evidence="5">
    <location>
        <begin position="20"/>
        <end position="40"/>
    </location>
</feature>
<sequence>MKLLLDFFPIALFFVAFKLWGIYVATAVAIVATIAQIAWLRYSTGKIEPMQWLSLGIIVLFGGATILAHDETFIKWKPTVLYWLMGAALAVGLLVFRKNLLRSLMGTQLELPDNAWRAMSWSWTGFFAVMGVLNLWVAYNFDTNTWVNFKLFGGLGLMAVFIVGQALYLGRYMKDTKGAEAGDS</sequence>
<evidence type="ECO:0000256" key="1">
    <source>
        <dbReference type="ARBA" id="ARBA00022475"/>
    </source>
</evidence>
<gene>
    <name evidence="5" type="primary">yciB</name>
    <name evidence="6" type="ORF">H8N03_25260</name>
</gene>
<dbReference type="NCBIfam" id="NF001325">
    <property type="entry name" value="PRK00259.1-3"/>
    <property type="match status" value="1"/>
</dbReference>
<organism evidence="6 7">
    <name type="scientific">Ramlibacter cellulosilyticus</name>
    <dbReference type="NCBI Taxonomy" id="2764187"/>
    <lineage>
        <taxon>Bacteria</taxon>
        <taxon>Pseudomonadati</taxon>
        <taxon>Pseudomonadota</taxon>
        <taxon>Betaproteobacteria</taxon>
        <taxon>Burkholderiales</taxon>
        <taxon>Comamonadaceae</taxon>
        <taxon>Ramlibacter</taxon>
    </lineage>
</organism>
<keyword evidence="3 5" id="KW-1133">Transmembrane helix</keyword>
<feature type="transmembrane region" description="Helical" evidence="5">
    <location>
        <begin position="52"/>
        <end position="68"/>
    </location>
</feature>
<protein>
    <recommendedName>
        <fullName evidence="5">Inner membrane-spanning protein YciB</fullName>
    </recommendedName>
</protein>
<evidence type="ECO:0000256" key="5">
    <source>
        <dbReference type="HAMAP-Rule" id="MF_00189"/>
    </source>
</evidence>
<dbReference type="Proteomes" id="UP000608513">
    <property type="component" value="Unassembled WGS sequence"/>
</dbReference>
<feature type="transmembrane region" description="Helical" evidence="5">
    <location>
        <begin position="80"/>
        <end position="97"/>
    </location>
</feature>
<keyword evidence="4 5" id="KW-0472">Membrane</keyword>
<dbReference type="AlphaFoldDB" id="A0A923MWA5"/>
<keyword evidence="2 5" id="KW-0812">Transmembrane</keyword>